<dbReference type="InterPro" id="IPR006130">
    <property type="entry name" value="Asp/Orn_carbamoylTrfase"/>
</dbReference>
<dbReference type="NCBIfam" id="TIGR00658">
    <property type="entry name" value="orni_carb_tr"/>
    <property type="match status" value="1"/>
</dbReference>
<dbReference type="STRING" id="212602.A0A420HP50"/>
<dbReference type="EMBL" id="MCFK01006214">
    <property type="protein sequence ID" value="RKF59206.1"/>
    <property type="molecule type" value="Genomic_DNA"/>
</dbReference>
<dbReference type="InterPro" id="IPR002292">
    <property type="entry name" value="Orn/put_carbamltrans"/>
</dbReference>
<evidence type="ECO:0000256" key="7">
    <source>
        <dbReference type="ARBA" id="ARBA00022605"/>
    </source>
</evidence>
<dbReference type="Proteomes" id="UP000286134">
    <property type="component" value="Unassembled WGS sequence"/>
</dbReference>
<dbReference type="GO" id="GO:0004585">
    <property type="term" value="F:ornithine carbamoyltransferase activity"/>
    <property type="evidence" value="ECO:0007669"/>
    <property type="project" value="UniProtKB-EC"/>
</dbReference>
<evidence type="ECO:0000256" key="1">
    <source>
        <dbReference type="ARBA" id="ARBA00004975"/>
    </source>
</evidence>
<evidence type="ECO:0000256" key="2">
    <source>
        <dbReference type="ARBA" id="ARBA00007805"/>
    </source>
</evidence>
<feature type="domain" description="Aspartate/ornithine carbamoyltransferase Asp/Orn-binding" evidence="12">
    <location>
        <begin position="242"/>
        <end position="395"/>
    </location>
</feature>
<evidence type="ECO:0000313" key="14">
    <source>
        <dbReference type="EMBL" id="RKF59206.1"/>
    </source>
</evidence>
<keyword evidence="6" id="KW-0055">Arginine biosynthesis</keyword>
<dbReference type="PANTHER" id="PTHR45753">
    <property type="entry name" value="ORNITHINE CARBAMOYLTRANSFERASE, MITOCHONDRIAL"/>
    <property type="match status" value="1"/>
</dbReference>
<proteinExistence type="inferred from homology"/>
<dbReference type="OrthoDB" id="10252326at2759"/>
<gene>
    <name evidence="14" type="ORF">OnM2_062050</name>
</gene>
<evidence type="ECO:0000259" key="13">
    <source>
        <dbReference type="Pfam" id="PF02729"/>
    </source>
</evidence>
<dbReference type="Pfam" id="PF02729">
    <property type="entry name" value="OTCace_N"/>
    <property type="match status" value="1"/>
</dbReference>
<evidence type="ECO:0000256" key="9">
    <source>
        <dbReference type="ARBA" id="ARBA00033269"/>
    </source>
</evidence>
<dbReference type="SUPFAM" id="SSF53671">
    <property type="entry name" value="Aspartate/ornithine carbamoyltransferase"/>
    <property type="match status" value="1"/>
</dbReference>
<dbReference type="PRINTS" id="PR00100">
    <property type="entry name" value="AOTCASE"/>
</dbReference>
<dbReference type="PANTHER" id="PTHR45753:SF3">
    <property type="entry name" value="ORNITHINE TRANSCARBAMYLASE, MITOCHONDRIAL"/>
    <property type="match status" value="1"/>
</dbReference>
<dbReference type="Gene3D" id="3.40.50.1370">
    <property type="entry name" value="Aspartate/ornithine carbamoyltransferase"/>
    <property type="match status" value="2"/>
</dbReference>
<evidence type="ECO:0000256" key="8">
    <source>
        <dbReference type="ARBA" id="ARBA00022679"/>
    </source>
</evidence>
<dbReference type="FunFam" id="3.40.50.1370:FF:000009">
    <property type="entry name" value="Ornithine carbamoyltransferase, mitochondrial"/>
    <property type="match status" value="1"/>
</dbReference>
<organism evidence="14 15">
    <name type="scientific">Erysiphe neolycopersici</name>
    <dbReference type="NCBI Taxonomy" id="212602"/>
    <lineage>
        <taxon>Eukaryota</taxon>
        <taxon>Fungi</taxon>
        <taxon>Dikarya</taxon>
        <taxon>Ascomycota</taxon>
        <taxon>Pezizomycotina</taxon>
        <taxon>Leotiomycetes</taxon>
        <taxon>Erysiphales</taxon>
        <taxon>Erysiphaceae</taxon>
        <taxon>Erysiphe</taxon>
    </lineage>
</organism>
<evidence type="ECO:0000256" key="6">
    <source>
        <dbReference type="ARBA" id="ARBA00022571"/>
    </source>
</evidence>
<dbReference type="NCBIfam" id="NF001986">
    <property type="entry name" value="PRK00779.1"/>
    <property type="match status" value="1"/>
</dbReference>
<keyword evidence="15" id="KW-1185">Reference proteome</keyword>
<dbReference type="EC" id="2.1.3.3" evidence="4"/>
<evidence type="ECO:0000256" key="4">
    <source>
        <dbReference type="ARBA" id="ARBA00013007"/>
    </source>
</evidence>
<evidence type="ECO:0000256" key="10">
    <source>
        <dbReference type="ARBA" id="ARBA00048772"/>
    </source>
</evidence>
<protein>
    <recommendedName>
        <fullName evidence="5">Ornithine carbamoyltransferase, mitochondrial</fullName>
        <ecNumber evidence="4">2.1.3.3</ecNumber>
    </recommendedName>
    <alternativeName>
        <fullName evidence="9">Ornithine transcarbamylase</fullName>
    </alternativeName>
</protein>
<dbReference type="InterPro" id="IPR006131">
    <property type="entry name" value="Asp_carbamoyltransf_Asp/Orn-bd"/>
</dbReference>
<dbReference type="PRINTS" id="PR00102">
    <property type="entry name" value="OTCASE"/>
</dbReference>
<dbReference type="PROSITE" id="PS00097">
    <property type="entry name" value="CARBAMOYLTRANSFERASE"/>
    <property type="match status" value="1"/>
</dbReference>
<name>A0A420HP50_9PEZI</name>
<keyword evidence="8 11" id="KW-0808">Transferase</keyword>
<dbReference type="GO" id="GO:0042450">
    <property type="term" value="P:L-arginine biosynthetic process via ornithine"/>
    <property type="evidence" value="ECO:0007669"/>
    <property type="project" value="TreeGrafter"/>
</dbReference>
<comment type="similarity">
    <text evidence="2">Belongs to the aspartate/ornithine carbamoyltransferase superfamily. OTCase family.</text>
</comment>
<accession>A0A420HP50</accession>
<sequence>MNQSFRLRFLPHQIFHSSSITGFQKNKILVTKLRKRRNGIIDIMKTTKRFSSSTSSPLPTNPINSINNNINNNSKTPRHLLSIADLSASELKILIHNASRNKAYIKSNGTAPQHLRGSLSGKTIAMMFSKRSTRTRISTEGAIAAFGGHPMFLGSSDIQLGVNESLQDTAKVISSMSAALIARVNAHSEVTELAKWSSVPVINALSNDFHPFQSIADYLTLMEVFADRNGSSKKNNDITSLNGLKIAWVGDSNNVLFDLAIGAMKLGVNISVASPVGYQIPDFMRNIIISSNTTGARFEETNLAEEAIKGADILVTDTWISMGQEKETEKRRRDFTGFQITEELARKSGAKPNWKFMHCLPRHQDEVDDSVFYGNRSLVFPEAENRLWAAISVLESFIVNKGIIS</sequence>
<reference evidence="14 15" key="1">
    <citation type="journal article" date="2018" name="BMC Genomics">
        <title>Comparative genome analyses reveal sequence features reflecting distinct modes of host-adaptation between dicot and monocot powdery mildew.</title>
        <authorList>
            <person name="Wu Y."/>
            <person name="Ma X."/>
            <person name="Pan Z."/>
            <person name="Kale S.D."/>
            <person name="Song Y."/>
            <person name="King H."/>
            <person name="Zhang Q."/>
            <person name="Presley C."/>
            <person name="Deng X."/>
            <person name="Wei C.I."/>
            <person name="Xiao S."/>
        </authorList>
    </citation>
    <scope>NUCLEOTIDE SEQUENCE [LARGE SCALE GENOMIC DNA]</scope>
    <source>
        <strain evidence="14">UMSG2</strain>
    </source>
</reference>
<dbReference type="GO" id="GO:0019240">
    <property type="term" value="P:citrulline biosynthetic process"/>
    <property type="evidence" value="ECO:0007669"/>
    <property type="project" value="TreeGrafter"/>
</dbReference>
<comment type="caution">
    <text evidence="14">The sequence shown here is derived from an EMBL/GenBank/DDBJ whole genome shotgun (WGS) entry which is preliminary data.</text>
</comment>
<dbReference type="AlphaFoldDB" id="A0A420HP50"/>
<dbReference type="Pfam" id="PF00185">
    <property type="entry name" value="OTCace"/>
    <property type="match status" value="1"/>
</dbReference>
<comment type="catalytic activity">
    <reaction evidence="10">
        <text>carbamoyl phosphate + L-ornithine = L-citrulline + phosphate + H(+)</text>
        <dbReference type="Rhea" id="RHEA:19513"/>
        <dbReference type="ChEBI" id="CHEBI:15378"/>
        <dbReference type="ChEBI" id="CHEBI:43474"/>
        <dbReference type="ChEBI" id="CHEBI:46911"/>
        <dbReference type="ChEBI" id="CHEBI:57743"/>
        <dbReference type="ChEBI" id="CHEBI:58228"/>
        <dbReference type="EC" id="2.1.3.3"/>
    </reaction>
</comment>
<evidence type="ECO:0000259" key="12">
    <source>
        <dbReference type="Pfam" id="PF00185"/>
    </source>
</evidence>
<dbReference type="FunFam" id="3.40.50.1370:FF:000017">
    <property type="entry name" value="Ornithine carbamoyltransferase"/>
    <property type="match status" value="1"/>
</dbReference>
<comment type="subunit">
    <text evidence="3">Homotrimer.</text>
</comment>
<keyword evidence="7" id="KW-0028">Amino-acid biosynthesis</keyword>
<dbReference type="GO" id="GO:0016597">
    <property type="term" value="F:amino acid binding"/>
    <property type="evidence" value="ECO:0007669"/>
    <property type="project" value="InterPro"/>
</dbReference>
<evidence type="ECO:0000256" key="5">
    <source>
        <dbReference type="ARBA" id="ARBA00021536"/>
    </source>
</evidence>
<comment type="pathway">
    <text evidence="1">Amino-acid biosynthesis; L-arginine biosynthesis; L-arginine from L-ornithine and carbamoyl phosphate: step 1/3.</text>
</comment>
<evidence type="ECO:0000313" key="15">
    <source>
        <dbReference type="Proteomes" id="UP000286134"/>
    </source>
</evidence>
<dbReference type="GO" id="GO:0005739">
    <property type="term" value="C:mitochondrion"/>
    <property type="evidence" value="ECO:0007669"/>
    <property type="project" value="TreeGrafter"/>
</dbReference>
<dbReference type="InterPro" id="IPR006132">
    <property type="entry name" value="Asp/Orn_carbamoyltranf_P-bd"/>
</dbReference>
<evidence type="ECO:0000256" key="11">
    <source>
        <dbReference type="RuleBase" id="RU003634"/>
    </source>
</evidence>
<dbReference type="InterPro" id="IPR036901">
    <property type="entry name" value="Asp/Orn_carbamoylTrfase_sf"/>
</dbReference>
<evidence type="ECO:0000256" key="3">
    <source>
        <dbReference type="ARBA" id="ARBA00011233"/>
    </source>
</evidence>
<feature type="domain" description="Aspartate/ornithine carbamoyltransferase carbamoyl-P binding" evidence="13">
    <location>
        <begin position="78"/>
        <end position="223"/>
    </location>
</feature>